<organism evidence="7 8">
    <name type="scientific">Gordonia malaquae NBRC 108250</name>
    <dbReference type="NCBI Taxonomy" id="1223542"/>
    <lineage>
        <taxon>Bacteria</taxon>
        <taxon>Bacillati</taxon>
        <taxon>Actinomycetota</taxon>
        <taxon>Actinomycetes</taxon>
        <taxon>Mycobacteriales</taxon>
        <taxon>Gordoniaceae</taxon>
        <taxon>Gordonia</taxon>
    </lineage>
</organism>
<evidence type="ECO:0000256" key="4">
    <source>
        <dbReference type="ARBA" id="ARBA00022827"/>
    </source>
</evidence>
<reference evidence="7 8" key="1">
    <citation type="submission" date="2013-02" db="EMBL/GenBank/DDBJ databases">
        <title>Whole genome shotgun sequence of Gordonia malaquae NBRC 108250.</title>
        <authorList>
            <person name="Yoshida I."/>
            <person name="Hosoyama A."/>
            <person name="Tsuchikane K."/>
            <person name="Ando Y."/>
            <person name="Baba S."/>
            <person name="Ohji S."/>
            <person name="Hamada M."/>
            <person name="Tamura T."/>
            <person name="Yamazoe A."/>
            <person name="Yamazaki S."/>
            <person name="Fujita N."/>
        </authorList>
    </citation>
    <scope>NUCLEOTIDE SEQUENCE [LARGE SCALE GENOMIC DNA]</scope>
    <source>
        <strain evidence="7 8">NBRC 108250</strain>
    </source>
</reference>
<dbReference type="RefSeq" id="WP_008376035.1">
    <property type="nucleotide sequence ID" value="NZ_BAOP01000002.1"/>
</dbReference>
<keyword evidence="8" id="KW-1185">Reference proteome</keyword>
<dbReference type="InterPro" id="IPR007867">
    <property type="entry name" value="GMC_OxRtase_C"/>
</dbReference>
<dbReference type="Gene3D" id="3.30.410.40">
    <property type="match status" value="1"/>
</dbReference>
<protein>
    <submittedName>
        <fullName evidence="7">Putative oxidoreductase</fullName>
    </submittedName>
</protein>
<accession>M3UG45</accession>
<dbReference type="OrthoDB" id="9785276at2"/>
<feature type="domain" description="Glucose-methanol-choline oxidoreductase C-terminal" evidence="6">
    <location>
        <begin position="345"/>
        <end position="402"/>
    </location>
</feature>
<dbReference type="InterPro" id="IPR000172">
    <property type="entry name" value="GMC_OxRdtase_N"/>
</dbReference>
<dbReference type="STRING" id="410332.SAMN04488550_3582"/>
<dbReference type="InterPro" id="IPR036188">
    <property type="entry name" value="FAD/NAD-bd_sf"/>
</dbReference>
<dbReference type="GO" id="GO:0016614">
    <property type="term" value="F:oxidoreductase activity, acting on CH-OH group of donors"/>
    <property type="evidence" value="ECO:0007669"/>
    <property type="project" value="InterPro"/>
</dbReference>
<dbReference type="AlphaFoldDB" id="M3UG45"/>
<feature type="domain" description="Glucose-methanol-choline oxidoreductase N-terminal" evidence="5">
    <location>
        <begin position="5"/>
        <end position="220"/>
    </location>
</feature>
<evidence type="ECO:0000313" key="7">
    <source>
        <dbReference type="EMBL" id="GAC78200.1"/>
    </source>
</evidence>
<sequence length="410" mass="43137">MTPPDVLVVGAGSAGCLVAEFLSRDSSRRVMVVEAGRGAVFESRLDRLPIDHPVRAAPIPERRGRPMVRGRGLGGSSAINGGYFLRGHRADYFSWPWPIDEVEAAFTEVERIMRVHRFSDAELGDVARATETWAGPQTGGEWPRVGVNRVRTNSVDGVRWTTANVLSVDRPNLLVRAETPVARLLVRAGRAIGIETGDGEAISAGEVVVCAGTTGTASLMAPIVGPMPLHEHAERIVRFTPRRALVSTALLQTVIHTSSGLEIRPYSDDFASFTSLAQTGVPIGVADMAGTQGAVADGVVDLGEPDADSAGRLEVGVETVVRMLGSEEFVDLVEPGSVRVDPTVGMSQHAWGTLPAGTAGTAGTAVDADGRVDGVRGLRVIDGSILPGPLSSGPHATILMLAALIASRWD</sequence>
<dbReference type="EMBL" id="BAOP01000002">
    <property type="protein sequence ID" value="GAC78200.1"/>
    <property type="molecule type" value="Genomic_DNA"/>
</dbReference>
<dbReference type="Gene3D" id="3.50.50.60">
    <property type="entry name" value="FAD/NAD(P)-binding domain"/>
    <property type="match status" value="2"/>
</dbReference>
<evidence type="ECO:0000256" key="1">
    <source>
        <dbReference type="ARBA" id="ARBA00001974"/>
    </source>
</evidence>
<dbReference type="Pfam" id="PF00732">
    <property type="entry name" value="GMC_oxred_N"/>
    <property type="match status" value="1"/>
</dbReference>
<name>M3UG45_GORML</name>
<dbReference type="NCBIfam" id="TIGR04542">
    <property type="entry name" value="GMC_mycofac_2"/>
    <property type="match status" value="1"/>
</dbReference>
<comment type="similarity">
    <text evidence="2">Belongs to the GMC oxidoreductase family.</text>
</comment>
<dbReference type="Proteomes" id="UP000035009">
    <property type="component" value="Unassembled WGS sequence"/>
</dbReference>
<evidence type="ECO:0000256" key="2">
    <source>
        <dbReference type="ARBA" id="ARBA00010790"/>
    </source>
</evidence>
<dbReference type="GO" id="GO:0050660">
    <property type="term" value="F:flavin adenine dinucleotide binding"/>
    <property type="evidence" value="ECO:0007669"/>
    <property type="project" value="InterPro"/>
</dbReference>
<gene>
    <name evidence="7" type="ORF">GM1_002_01780</name>
</gene>
<keyword evidence="4" id="KW-0274">FAD</keyword>
<proteinExistence type="inferred from homology"/>
<dbReference type="PANTHER" id="PTHR11552">
    <property type="entry name" value="GLUCOSE-METHANOL-CHOLINE GMC OXIDOREDUCTASE"/>
    <property type="match status" value="1"/>
</dbReference>
<dbReference type="SUPFAM" id="SSF51905">
    <property type="entry name" value="FAD/NAD(P)-binding domain"/>
    <property type="match status" value="1"/>
</dbReference>
<dbReference type="InterPro" id="IPR012132">
    <property type="entry name" value="GMC_OxRdtase"/>
</dbReference>
<dbReference type="PANTHER" id="PTHR11552:SF147">
    <property type="entry name" value="CHOLINE DEHYDROGENASE, MITOCHONDRIAL"/>
    <property type="match status" value="1"/>
</dbReference>
<evidence type="ECO:0000256" key="3">
    <source>
        <dbReference type="ARBA" id="ARBA00022630"/>
    </source>
</evidence>
<comment type="cofactor">
    <cofactor evidence="1">
        <name>FAD</name>
        <dbReference type="ChEBI" id="CHEBI:57692"/>
    </cofactor>
</comment>
<dbReference type="InterPro" id="IPR030900">
    <property type="entry name" value="GMC_mycofac_OxRdtase"/>
</dbReference>
<comment type="caution">
    <text evidence="7">The sequence shown here is derived from an EMBL/GenBank/DDBJ whole genome shotgun (WGS) entry which is preliminary data.</text>
</comment>
<evidence type="ECO:0000259" key="5">
    <source>
        <dbReference type="Pfam" id="PF00732"/>
    </source>
</evidence>
<evidence type="ECO:0000313" key="8">
    <source>
        <dbReference type="Proteomes" id="UP000035009"/>
    </source>
</evidence>
<keyword evidence="3" id="KW-0285">Flavoprotein</keyword>
<evidence type="ECO:0000259" key="6">
    <source>
        <dbReference type="Pfam" id="PF05199"/>
    </source>
</evidence>
<dbReference type="Pfam" id="PF05199">
    <property type="entry name" value="GMC_oxred_C"/>
    <property type="match status" value="1"/>
</dbReference>
<dbReference type="eggNOG" id="COG2303">
    <property type="taxonomic scope" value="Bacteria"/>
</dbReference>